<evidence type="ECO:0000313" key="3">
    <source>
        <dbReference type="Proteomes" id="UP000185766"/>
    </source>
</evidence>
<reference evidence="2 3" key="1">
    <citation type="submission" date="2016-10" db="EMBL/GenBank/DDBJ databases">
        <authorList>
            <person name="de Groot N.N."/>
        </authorList>
    </citation>
    <scope>NUCLEOTIDE SEQUENCE [LARGE SCALE GENOMIC DNA]</scope>
    <source>
        <strain evidence="2 3">JCM 19513</strain>
    </source>
</reference>
<dbReference type="InterPro" id="IPR058059">
    <property type="entry name" value="PA3496-like"/>
</dbReference>
<name>A0A1H7IR94_9GAMM</name>
<protein>
    <submittedName>
        <fullName evidence="2">Uncharacterized protein</fullName>
    </submittedName>
</protein>
<dbReference type="RefSeq" id="WP_074865694.1">
    <property type="nucleotide sequence ID" value="NZ_FOAS01000004.1"/>
</dbReference>
<dbReference type="NCBIfam" id="NF046101">
    <property type="entry name" value="PA3496_fam"/>
    <property type="match status" value="1"/>
</dbReference>
<dbReference type="Proteomes" id="UP000185766">
    <property type="component" value="Unassembled WGS sequence"/>
</dbReference>
<feature type="region of interest" description="Disordered" evidence="1">
    <location>
        <begin position="1"/>
        <end position="63"/>
    </location>
</feature>
<feature type="compositionally biased region" description="Basic and acidic residues" evidence="1">
    <location>
        <begin position="42"/>
        <end position="53"/>
    </location>
</feature>
<dbReference type="InterPro" id="IPR058510">
    <property type="entry name" value="DUF8197"/>
</dbReference>
<dbReference type="AlphaFoldDB" id="A0A1H7IR94"/>
<evidence type="ECO:0000313" key="2">
    <source>
        <dbReference type="EMBL" id="SEK64804.1"/>
    </source>
</evidence>
<sequence>MAGSDSDIDFEDSFDGDDDNDSKAAETSSSANSKSNNLTKRRQIDNMLAERRLQKQISDYDFD</sequence>
<feature type="compositionally biased region" description="Acidic residues" evidence="1">
    <location>
        <begin position="1"/>
        <end position="20"/>
    </location>
</feature>
<accession>A0A1H7IR94</accession>
<evidence type="ECO:0000256" key="1">
    <source>
        <dbReference type="SAM" id="MobiDB-lite"/>
    </source>
</evidence>
<feature type="compositionally biased region" description="Polar residues" evidence="1">
    <location>
        <begin position="25"/>
        <end position="38"/>
    </location>
</feature>
<keyword evidence="3" id="KW-1185">Reference proteome</keyword>
<gene>
    <name evidence="2" type="ORF">SAMN05216214_10447</name>
</gene>
<dbReference type="Pfam" id="PF26620">
    <property type="entry name" value="DUF8197"/>
    <property type="match status" value="1"/>
</dbReference>
<organism evidence="2 3">
    <name type="scientific">Atopomonas hussainii</name>
    <dbReference type="NCBI Taxonomy" id="1429083"/>
    <lineage>
        <taxon>Bacteria</taxon>
        <taxon>Pseudomonadati</taxon>
        <taxon>Pseudomonadota</taxon>
        <taxon>Gammaproteobacteria</taxon>
        <taxon>Pseudomonadales</taxon>
        <taxon>Pseudomonadaceae</taxon>
        <taxon>Atopomonas</taxon>
    </lineage>
</organism>
<proteinExistence type="predicted"/>
<dbReference type="EMBL" id="FOAS01000004">
    <property type="protein sequence ID" value="SEK64804.1"/>
    <property type="molecule type" value="Genomic_DNA"/>
</dbReference>